<feature type="compositionally biased region" description="Basic and acidic residues" evidence="1">
    <location>
        <begin position="316"/>
        <end position="333"/>
    </location>
</feature>
<feature type="compositionally biased region" description="Polar residues" evidence="1">
    <location>
        <begin position="563"/>
        <end position="577"/>
    </location>
</feature>
<dbReference type="AlphaFoldDB" id="A0A6P6Q5F5"/>
<reference evidence="6" key="1">
    <citation type="submission" date="2025-08" db="UniProtKB">
        <authorList>
            <consortium name="RefSeq"/>
        </authorList>
    </citation>
    <scope>IDENTIFICATION</scope>
    <source>
        <strain evidence="6">Wakin</strain>
        <tissue evidence="6">Muscle</tissue>
    </source>
</reference>
<evidence type="ECO:0000256" key="1">
    <source>
        <dbReference type="SAM" id="MobiDB-lite"/>
    </source>
</evidence>
<protein>
    <submittedName>
        <fullName evidence="6">Myb-like protein X isoform X10</fullName>
    </submittedName>
</protein>
<name>A0A6P6Q5F5_CARAU</name>
<feature type="domain" description="Ig-like" evidence="4">
    <location>
        <begin position="118"/>
        <end position="192"/>
    </location>
</feature>
<evidence type="ECO:0000313" key="6">
    <source>
        <dbReference type="RefSeq" id="XP_026128367.1"/>
    </source>
</evidence>
<feature type="compositionally biased region" description="Basic and acidic residues" evidence="1">
    <location>
        <begin position="348"/>
        <end position="401"/>
    </location>
</feature>
<evidence type="ECO:0000256" key="3">
    <source>
        <dbReference type="SAM" id="SignalP"/>
    </source>
</evidence>
<feature type="compositionally biased region" description="Polar residues" evidence="1">
    <location>
        <begin position="608"/>
        <end position="633"/>
    </location>
</feature>
<gene>
    <name evidence="6" type="primary">LOC113109051</name>
</gene>
<dbReference type="PROSITE" id="PS50835">
    <property type="entry name" value="IG_LIKE"/>
    <property type="match status" value="1"/>
</dbReference>
<keyword evidence="2" id="KW-1133">Transmembrane helix</keyword>
<feature type="compositionally biased region" description="Basic and acidic residues" evidence="1">
    <location>
        <begin position="549"/>
        <end position="562"/>
    </location>
</feature>
<feature type="compositionally biased region" description="Basic and acidic residues" evidence="1">
    <location>
        <begin position="644"/>
        <end position="655"/>
    </location>
</feature>
<evidence type="ECO:0000259" key="4">
    <source>
        <dbReference type="PROSITE" id="PS50835"/>
    </source>
</evidence>
<feature type="transmembrane region" description="Helical" evidence="2">
    <location>
        <begin position="203"/>
        <end position="226"/>
    </location>
</feature>
<dbReference type="Proteomes" id="UP000515129">
    <property type="component" value="Chromosome 9"/>
</dbReference>
<dbReference type="GeneID" id="113109051"/>
<feature type="compositionally biased region" description="Basic and acidic residues" evidence="1">
    <location>
        <begin position="409"/>
        <end position="443"/>
    </location>
</feature>
<feature type="chain" id="PRO_5028311361" evidence="3">
    <location>
        <begin position="23"/>
        <end position="689"/>
    </location>
</feature>
<sequence>MADVKFLVYFTCFCLYQDLVFCDEYGESGNKITLNPVIHGKPEEIMWTHNGNKVLEYDGKQMDTYGSFKDRVDLDFETGQLTIIKLNNQDSGKYLSEIVISKKVHTSSHTLTVLDALPEPLVTCEVDETSNVKKLSCSVESQTQPSYEWSGSDVKQPGPTLVVNEQEENLNSVYTCTVKSKAGSRTTDFNLQDCATGRANPAVLVPVLIVILLLIILLAALAFYFYRRKREQLHAREVRKPGLDTVECGKGEHICLLEDELTETMPASSQATLPCRNRLTAPNKKWDQDSELENGDETHEGQKLLKESPQSAITGKNKDDTGNTNGELDKNKENSGTADEAEENNNSKAEKTNTEVEIQKFLETQEDKEKSQILKNKSEDEEKTPGETPETLRDPDTKDADKNEEDWAPEEKKEKEEENKEIDNLKSAEGELEKQQKNSKNADEENANSKADKTNKEIEIQKSLQTQEEIEKSQIPKNNSEDEEKKPEKQTETLGEQENRNADKNEEDRVPKVKKEKEEENKEIDNMNKEIVSPQSAVTGRITVDTGNVEERHKNEKSRQNENGEQSTEQQNKSLSINEDDQRPEGERGEEEKTEKENLNVTGILHTDSPSKLDTSVPSSTMKMELENNQAASFPQEEDDDGEQTDKSSESEQGRKEKKVFQKLKRQKNNFYIYQKHKQLHIWCKRTRK</sequence>
<feature type="compositionally biased region" description="Basic and acidic residues" evidence="1">
    <location>
        <begin position="469"/>
        <end position="528"/>
    </location>
</feature>
<dbReference type="InterPro" id="IPR013783">
    <property type="entry name" value="Ig-like_fold"/>
</dbReference>
<dbReference type="PANTHER" id="PTHR21063:SF4">
    <property type="entry name" value="CD48 ANTIGEN-RELATED"/>
    <property type="match status" value="1"/>
</dbReference>
<feature type="compositionally biased region" description="Basic and acidic residues" evidence="1">
    <location>
        <begin position="450"/>
        <end position="460"/>
    </location>
</feature>
<organism evidence="5 6">
    <name type="scientific">Carassius auratus</name>
    <name type="common">Goldfish</name>
    <dbReference type="NCBI Taxonomy" id="7957"/>
    <lineage>
        <taxon>Eukaryota</taxon>
        <taxon>Metazoa</taxon>
        <taxon>Chordata</taxon>
        <taxon>Craniata</taxon>
        <taxon>Vertebrata</taxon>
        <taxon>Euteleostomi</taxon>
        <taxon>Actinopterygii</taxon>
        <taxon>Neopterygii</taxon>
        <taxon>Teleostei</taxon>
        <taxon>Ostariophysi</taxon>
        <taxon>Cypriniformes</taxon>
        <taxon>Cyprinidae</taxon>
        <taxon>Cyprininae</taxon>
        <taxon>Carassius</taxon>
    </lineage>
</organism>
<keyword evidence="5" id="KW-1185">Reference proteome</keyword>
<keyword evidence="3" id="KW-0732">Signal</keyword>
<dbReference type="InterPro" id="IPR007110">
    <property type="entry name" value="Ig-like_dom"/>
</dbReference>
<proteinExistence type="predicted"/>
<evidence type="ECO:0000256" key="2">
    <source>
        <dbReference type="SAM" id="Phobius"/>
    </source>
</evidence>
<feature type="compositionally biased region" description="Basic and acidic residues" evidence="1">
    <location>
        <begin position="580"/>
        <end position="598"/>
    </location>
</feature>
<dbReference type="PANTHER" id="PTHR21063">
    <property type="entry name" value="LFA-3"/>
    <property type="match status" value="1"/>
</dbReference>
<keyword evidence="2" id="KW-0472">Membrane</keyword>
<accession>A0A6P6Q5F5</accession>
<dbReference type="Gene3D" id="2.60.40.10">
    <property type="entry name" value="Immunoglobulins"/>
    <property type="match status" value="2"/>
</dbReference>
<evidence type="ECO:0000313" key="5">
    <source>
        <dbReference type="Proteomes" id="UP000515129"/>
    </source>
</evidence>
<feature type="region of interest" description="Disordered" evidence="1">
    <location>
        <begin position="281"/>
        <end position="662"/>
    </location>
</feature>
<dbReference type="SUPFAM" id="SSF48726">
    <property type="entry name" value="Immunoglobulin"/>
    <property type="match status" value="2"/>
</dbReference>
<dbReference type="InterPro" id="IPR036179">
    <property type="entry name" value="Ig-like_dom_sf"/>
</dbReference>
<feature type="compositionally biased region" description="Basic and acidic residues" evidence="1">
    <location>
        <begin position="296"/>
        <end position="306"/>
    </location>
</feature>
<keyword evidence="2" id="KW-0812">Transmembrane</keyword>
<dbReference type="RefSeq" id="XP_026128367.1">
    <property type="nucleotide sequence ID" value="XM_026272582.1"/>
</dbReference>
<feature type="signal peptide" evidence="3">
    <location>
        <begin position="1"/>
        <end position="22"/>
    </location>
</feature>